<feature type="domain" description="MBG" evidence="4">
    <location>
        <begin position="489"/>
        <end position="534"/>
    </location>
</feature>
<feature type="compositionally biased region" description="Polar residues" evidence="2">
    <location>
        <begin position="90"/>
        <end position="105"/>
    </location>
</feature>
<gene>
    <name evidence="5" type="ORF">FD02_GL001365</name>
</gene>
<dbReference type="InterPro" id="IPR022263">
    <property type="entry name" value="KxYKxGKxW"/>
</dbReference>
<feature type="compositionally biased region" description="Low complexity" evidence="2">
    <location>
        <begin position="57"/>
        <end position="66"/>
    </location>
</feature>
<evidence type="ECO:0000259" key="4">
    <source>
        <dbReference type="Pfam" id="PF17883"/>
    </source>
</evidence>
<feature type="region of interest" description="Disordered" evidence="2">
    <location>
        <begin position="57"/>
        <end position="105"/>
    </location>
</feature>
<keyword evidence="3" id="KW-1133">Transmembrane helix</keyword>
<dbReference type="Pfam" id="PF17883">
    <property type="entry name" value="MBG"/>
    <property type="match status" value="1"/>
</dbReference>
<evidence type="ECO:0000313" key="6">
    <source>
        <dbReference type="Proteomes" id="UP000051804"/>
    </source>
</evidence>
<proteinExistence type="predicted"/>
<dbReference type="NCBIfam" id="TIGR03715">
    <property type="entry name" value="KxYKxGKxW"/>
    <property type="match status" value="1"/>
</dbReference>
<feature type="compositionally biased region" description="Basic and acidic residues" evidence="2">
    <location>
        <begin position="1"/>
        <end position="14"/>
    </location>
</feature>
<feature type="region of interest" description="Disordered" evidence="2">
    <location>
        <begin position="1"/>
        <end position="24"/>
    </location>
</feature>
<evidence type="ECO:0000313" key="5">
    <source>
        <dbReference type="EMBL" id="KRK72945.1"/>
    </source>
</evidence>
<feature type="compositionally biased region" description="Basic residues" evidence="2">
    <location>
        <begin position="15"/>
        <end position="24"/>
    </location>
</feature>
<dbReference type="Pfam" id="PF19258">
    <property type="entry name" value="KxYKxGKxW_sig"/>
    <property type="match status" value="1"/>
</dbReference>
<dbReference type="NCBIfam" id="TIGR01167">
    <property type="entry name" value="LPXTG_anchor"/>
    <property type="match status" value="1"/>
</dbReference>
<keyword evidence="1" id="KW-0732">Signal</keyword>
<dbReference type="OrthoDB" id="2264979at2"/>
<comment type="caution">
    <text evidence="5">The sequence shown here is derived from an EMBL/GenBank/DDBJ whole genome shotgun (WGS) entry which is preliminary data.</text>
</comment>
<dbReference type="RefSeq" id="WP_054723165.1">
    <property type="nucleotide sequence ID" value="NZ_AZDJ01000016.1"/>
</dbReference>
<name>A0A0R1JX58_9LACO</name>
<reference evidence="5 6" key="1">
    <citation type="journal article" date="2015" name="Genome Announc.">
        <title>Expanding the biotechnology potential of lactobacilli through comparative genomics of 213 strains and associated genera.</title>
        <authorList>
            <person name="Sun Z."/>
            <person name="Harris H.M."/>
            <person name="McCann A."/>
            <person name="Guo C."/>
            <person name="Argimon S."/>
            <person name="Zhang W."/>
            <person name="Yang X."/>
            <person name="Jeffery I.B."/>
            <person name="Cooney J.C."/>
            <person name="Kagawa T.F."/>
            <person name="Liu W."/>
            <person name="Song Y."/>
            <person name="Salvetti E."/>
            <person name="Wrobel A."/>
            <person name="Rasinkangas P."/>
            <person name="Parkhill J."/>
            <person name="Rea M.C."/>
            <person name="O'Sullivan O."/>
            <person name="Ritari J."/>
            <person name="Douillard F.P."/>
            <person name="Paul Ross R."/>
            <person name="Yang R."/>
            <person name="Briner A.E."/>
            <person name="Felis G.E."/>
            <person name="de Vos W.M."/>
            <person name="Barrangou R."/>
            <person name="Klaenhammer T.R."/>
            <person name="Caufield P.W."/>
            <person name="Cui Y."/>
            <person name="Zhang H."/>
            <person name="O'Toole P.W."/>
        </authorList>
    </citation>
    <scope>NUCLEOTIDE SEQUENCE [LARGE SCALE GENOMIC DNA]</scope>
    <source>
        <strain evidence="5 6">JCM 17158</strain>
    </source>
</reference>
<feature type="compositionally biased region" description="Low complexity" evidence="2">
    <location>
        <begin position="550"/>
        <end position="570"/>
    </location>
</feature>
<evidence type="ECO:0000256" key="2">
    <source>
        <dbReference type="SAM" id="MobiDB-lite"/>
    </source>
</evidence>
<keyword evidence="3" id="KW-0472">Membrane</keyword>
<evidence type="ECO:0000256" key="3">
    <source>
        <dbReference type="SAM" id="Phobius"/>
    </source>
</evidence>
<evidence type="ECO:0000256" key="1">
    <source>
        <dbReference type="ARBA" id="ARBA00022729"/>
    </source>
</evidence>
<organism evidence="5 6">
    <name type="scientific">Lacticaseibacillus nasuensis JCM 17158</name>
    <dbReference type="NCBI Taxonomy" id="1291734"/>
    <lineage>
        <taxon>Bacteria</taxon>
        <taxon>Bacillati</taxon>
        <taxon>Bacillota</taxon>
        <taxon>Bacilli</taxon>
        <taxon>Lactobacillales</taxon>
        <taxon>Lactobacillaceae</taxon>
        <taxon>Lacticaseibacillus</taxon>
    </lineage>
</organism>
<keyword evidence="3" id="KW-0812">Transmembrane</keyword>
<dbReference type="EMBL" id="AZDJ01000016">
    <property type="protein sequence ID" value="KRK72945.1"/>
    <property type="molecule type" value="Genomic_DNA"/>
</dbReference>
<keyword evidence="6" id="KW-1185">Reference proteome</keyword>
<feature type="transmembrane region" description="Helical" evidence="3">
    <location>
        <begin position="605"/>
        <end position="623"/>
    </location>
</feature>
<protein>
    <recommendedName>
        <fullName evidence="4">MBG domain-containing protein</fullName>
    </recommendedName>
</protein>
<sequence length="629" mass="68867">MNKREAFRRALTDTKHRKHMRKSGKHWLVRSVTALTLGLMMAQPVVSVAAVVDADPQTEAPASEAPAAEEEAPAAEVTNPEEAPIEENVSDPTPENGNDGATETVTPEADVQPVPEAGNEPATPELPVITQSSEEANKEEIDIVEVDLASGEIDNATLVYGDYIDLTKFRYTTAEGLAREVWLLREDIEITDEAGNKIDHTQRMDVGRYQIFPDDEIIDRYHLDPINVTPGELVVTPKQVNITATNQVLREGSSFDDLGFLSPGFLDRGIGIQLANGMAIEDLSVGRHTLMWELYSDDGKHNNYEIETPEFELTIIPESNFDWLSLGSSKRYDGTAKLPDDLIQVNELLSGEIGPEDLEFSNVYDDNWESEAPVNASGYDVRVKLARQAEIQEMLLNEYGVELPESSFSGWYYIHAAAITDVPEKDGELFIRLPSGKQFDGTSKLGAKVEHNIALDYEITEEHLMYRALEETDDEEEELPFASREAIGWQAGAPTEVGEYELALRDEVVDDIYEANPNHWVDEDAIATTYTITPGEDTDNNTGGDGGSNGSNTGSTGNTGGATTAPTPDSVAYVSQTSGHTLPLAMTNSQADGTLPSTGQRNQTLLSMLGMTLLGTLGLAGWYKRHQAK</sequence>
<dbReference type="AlphaFoldDB" id="A0A0R1JX58"/>
<dbReference type="PATRIC" id="fig|1291734.4.peg.1404"/>
<dbReference type="STRING" id="1291734.FD02_GL001365"/>
<dbReference type="InterPro" id="IPR041277">
    <property type="entry name" value="MBG_Lactobacillales"/>
</dbReference>
<feature type="region of interest" description="Disordered" evidence="2">
    <location>
        <begin position="532"/>
        <end position="574"/>
    </location>
</feature>
<accession>A0A0R1JX58</accession>
<dbReference type="Proteomes" id="UP000051804">
    <property type="component" value="Unassembled WGS sequence"/>
</dbReference>